<evidence type="ECO:0000256" key="1">
    <source>
        <dbReference type="SAM" id="SignalP"/>
    </source>
</evidence>
<proteinExistence type="predicted"/>
<evidence type="ECO:0000313" key="2">
    <source>
        <dbReference type="EMBL" id="KAE8417371.1"/>
    </source>
</evidence>
<sequence length="112" mass="12168">MLCSCCLPNILIVSCATLDTTPTVKSDEGRGTTANLSATLGNWLGVVVGRATRSSRFQPSIDFRNSHSSLRDLAYHEGGSITQWGHLNRDPCLYAQDNQQCGISYKGEDETS</sequence>
<keyword evidence="3" id="KW-1185">Reference proteome</keyword>
<gene>
    <name evidence="2" type="ORF">BDV36DRAFT_181529</name>
</gene>
<accession>A0ABQ6WJT5</accession>
<dbReference type="Proteomes" id="UP000325395">
    <property type="component" value="Unassembled WGS sequence"/>
</dbReference>
<name>A0ABQ6WJT5_9EURO</name>
<reference evidence="2 3" key="1">
    <citation type="submission" date="2019-04" db="EMBL/GenBank/DDBJ databases">
        <authorList>
            <consortium name="DOE Joint Genome Institute"/>
            <person name="Mondo S."/>
            <person name="Kjaerbolling I."/>
            <person name="Vesth T."/>
            <person name="Frisvad J.C."/>
            <person name="Nybo J.L."/>
            <person name="Theobald S."/>
            <person name="Kildgaard S."/>
            <person name="Isbrandt T."/>
            <person name="Kuo A."/>
            <person name="Sato A."/>
            <person name="Lyhne E.K."/>
            <person name="Kogle M.E."/>
            <person name="Wiebenga A."/>
            <person name="Kun R.S."/>
            <person name="Lubbers R.J."/>
            <person name="Makela M.R."/>
            <person name="Barry K."/>
            <person name="Chovatia M."/>
            <person name="Clum A."/>
            <person name="Daum C."/>
            <person name="Haridas S."/>
            <person name="He G."/>
            <person name="LaButti K."/>
            <person name="Lipzen A."/>
            <person name="Riley R."/>
            <person name="Salamov A."/>
            <person name="Simmons B.A."/>
            <person name="Magnuson J.K."/>
            <person name="Henrissat B."/>
            <person name="Mortensen U.H."/>
            <person name="Larsen T.O."/>
            <person name="Devries R.P."/>
            <person name="Grigoriev I.V."/>
            <person name="Machida M."/>
            <person name="Baker S.E."/>
            <person name="Andersen M.R."/>
            <person name="Cantor M.N."/>
            <person name="Hua S.X."/>
        </authorList>
    </citation>
    <scope>NUCLEOTIDE SEQUENCE [LARGE SCALE GENOMIC DNA]</scope>
    <source>
        <strain evidence="2 3">CBS 117616</strain>
    </source>
</reference>
<feature type="chain" id="PRO_5045122492" evidence="1">
    <location>
        <begin position="27"/>
        <end position="112"/>
    </location>
</feature>
<evidence type="ECO:0000313" key="3">
    <source>
        <dbReference type="Proteomes" id="UP000325395"/>
    </source>
</evidence>
<feature type="signal peptide" evidence="1">
    <location>
        <begin position="1"/>
        <end position="26"/>
    </location>
</feature>
<keyword evidence="1" id="KW-0732">Signal</keyword>
<dbReference type="EMBL" id="ML735739">
    <property type="protein sequence ID" value="KAE8417371.1"/>
    <property type="molecule type" value="Genomic_DNA"/>
</dbReference>
<organism evidence="2 3">
    <name type="scientific">Aspergillus pseudocaelatus</name>
    <dbReference type="NCBI Taxonomy" id="1825620"/>
    <lineage>
        <taxon>Eukaryota</taxon>
        <taxon>Fungi</taxon>
        <taxon>Dikarya</taxon>
        <taxon>Ascomycota</taxon>
        <taxon>Pezizomycotina</taxon>
        <taxon>Eurotiomycetes</taxon>
        <taxon>Eurotiomycetidae</taxon>
        <taxon>Eurotiales</taxon>
        <taxon>Aspergillaceae</taxon>
        <taxon>Aspergillus</taxon>
        <taxon>Aspergillus subgen. Circumdati</taxon>
    </lineage>
</organism>
<protein>
    <submittedName>
        <fullName evidence="2">Uncharacterized protein</fullName>
    </submittedName>
</protein>